<feature type="binding site" evidence="8">
    <location>
        <position position="449"/>
    </location>
    <ligand>
        <name>Na(+)</name>
        <dbReference type="ChEBI" id="CHEBI:29101"/>
        <label>1</label>
    </ligand>
</feature>
<dbReference type="PANTHER" id="PTHR11616">
    <property type="entry name" value="SODIUM/CHLORIDE DEPENDENT TRANSPORTER"/>
    <property type="match status" value="1"/>
</dbReference>
<evidence type="ECO:0000256" key="10">
    <source>
        <dbReference type="RuleBase" id="RU003732"/>
    </source>
</evidence>
<evidence type="ECO:0000256" key="9">
    <source>
        <dbReference type="PIRSR" id="PIRSR600175-2"/>
    </source>
</evidence>
<reference evidence="12 13" key="1">
    <citation type="submission" date="2023-10" db="EMBL/GenBank/DDBJ databases">
        <title>Genomes of two closely related lineages of the louse Polyplax serrata with different host specificities.</title>
        <authorList>
            <person name="Martinu J."/>
            <person name="Tarabai H."/>
            <person name="Stefka J."/>
            <person name="Hypsa V."/>
        </authorList>
    </citation>
    <scope>NUCLEOTIDE SEQUENCE [LARGE SCALE GENOMIC DNA]</scope>
    <source>
        <strain evidence="12">HR10_N</strain>
    </source>
</reference>
<dbReference type="EMBL" id="JAWJWE010000005">
    <property type="protein sequence ID" value="KAK6634520.1"/>
    <property type="molecule type" value="Genomic_DNA"/>
</dbReference>
<keyword evidence="4 10" id="KW-0812">Transmembrane</keyword>
<comment type="similarity">
    <text evidence="2 10">Belongs to the sodium:neurotransmitter symporter (SNF) (TC 2.A.22) family.</text>
</comment>
<keyword evidence="8" id="KW-0479">Metal-binding</keyword>
<dbReference type="PRINTS" id="PR00176">
    <property type="entry name" value="NANEUSMPORT"/>
</dbReference>
<dbReference type="InterPro" id="IPR037272">
    <property type="entry name" value="SNS_sf"/>
</dbReference>
<evidence type="ECO:0000256" key="8">
    <source>
        <dbReference type="PIRSR" id="PIRSR600175-1"/>
    </source>
</evidence>
<name>A0AAN8PIX4_POLSC</name>
<comment type="caution">
    <text evidence="12">The sequence shown here is derived from an EMBL/GenBank/DDBJ whole genome shotgun (WGS) entry which is preliminary data.</text>
</comment>
<sequence length="649" mass="73121">MDNPSFQEDNPKSEAISHAIKPKSKYKDREKWSKGIEFVLSCIGFAVGLGNIWRFPYLCYKNGGGAFLVPYFICLVAGGIPIFFLEIAIGQYTSQGGITAWNFCPIFKEEEGKKSLLIIKVSRCVSTIVFVYSGKFATNQIQNRMLAIHSGNISGYLLRSEPGASDGIGYATTIICFLLNVYYIVILAWAIHFFFNSFRAVLPWSSCDNWWNTPSCIVGSEAKALRESTNSTEVLGEKRVDAIVEYWERKVLGLSTGIDDVSTLQWELVGTLFLAWILVYFCVWKGVKTSGKVVYFTAVFPYIMLTALLIRGVTLDGALEGITFYLQPDFSKLLESSVWIDAGTQIFFSYAIALGCMTALGSYNDFHNNFVKDCIFVSTINSCTSLYSGFAIFSVLGFMAKEHGVPIQEVAESGPGLVFIVYPKAISQMSWGPLWSFLFFFMILLMGIDSQFVGVEGFITAIVDSYPRYLRKGNRREIFIAGVSLVSFLIGLTMVTDGGMYMFQVFDYYSASGMVLLWMCFFECITIAYVYGVDKFYDNITEMIGYKIGPWLKICWLVFTPIITMGILLFSMATYKPLTYNRTYIYPTWAQVIGWFMALIPMSIVPIYFFFHLFRSPGNTLKEKWNAAIKSEVKKNEANYQGESAVTPL</sequence>
<keyword evidence="6 11" id="KW-1133">Transmembrane helix</keyword>
<feature type="binding site" evidence="8">
    <location>
        <position position="381"/>
    </location>
    <ligand>
        <name>Na(+)</name>
        <dbReference type="ChEBI" id="CHEBI:29101"/>
        <label>1</label>
    </ligand>
</feature>
<feature type="binding site" evidence="8">
    <location>
        <position position="44"/>
    </location>
    <ligand>
        <name>Na(+)</name>
        <dbReference type="ChEBI" id="CHEBI:29101"/>
        <label>2</label>
    </ligand>
</feature>
<feature type="transmembrane region" description="Helical" evidence="11">
    <location>
        <begin position="168"/>
        <end position="195"/>
    </location>
</feature>
<feature type="transmembrane region" description="Helical" evidence="11">
    <location>
        <begin position="593"/>
        <end position="614"/>
    </location>
</feature>
<feature type="transmembrane region" description="Helical" evidence="11">
    <location>
        <begin position="554"/>
        <end position="573"/>
    </location>
</feature>
<feature type="binding site" evidence="8">
    <location>
        <position position="51"/>
    </location>
    <ligand>
        <name>Na(+)</name>
        <dbReference type="ChEBI" id="CHEBI:29101"/>
        <label>1</label>
    </ligand>
</feature>
<dbReference type="GO" id="GO:0005886">
    <property type="term" value="C:plasma membrane"/>
    <property type="evidence" value="ECO:0007669"/>
    <property type="project" value="TreeGrafter"/>
</dbReference>
<feature type="transmembrane region" description="Helical" evidence="11">
    <location>
        <begin position="342"/>
        <end position="363"/>
    </location>
</feature>
<feature type="binding site" evidence="8">
    <location>
        <position position="46"/>
    </location>
    <ligand>
        <name>Na(+)</name>
        <dbReference type="ChEBI" id="CHEBI:29101"/>
        <label>1</label>
    </ligand>
</feature>
<proteinExistence type="inferred from homology"/>
<keyword evidence="7 11" id="KW-0472">Membrane</keyword>
<accession>A0AAN8PIX4</accession>
<feature type="transmembrane region" description="Helical" evidence="11">
    <location>
        <begin position="375"/>
        <end position="400"/>
    </location>
</feature>
<evidence type="ECO:0000256" key="11">
    <source>
        <dbReference type="SAM" id="Phobius"/>
    </source>
</evidence>
<evidence type="ECO:0000313" key="12">
    <source>
        <dbReference type="EMBL" id="KAK6634520.1"/>
    </source>
</evidence>
<evidence type="ECO:0000256" key="7">
    <source>
        <dbReference type="ARBA" id="ARBA00023136"/>
    </source>
</evidence>
<feature type="binding site" evidence="8">
    <location>
        <position position="450"/>
    </location>
    <ligand>
        <name>Na(+)</name>
        <dbReference type="ChEBI" id="CHEBI:29101"/>
        <label>1</label>
    </ligand>
</feature>
<dbReference type="AlphaFoldDB" id="A0AAN8PIX4"/>
<feature type="binding site" evidence="8">
    <location>
        <position position="349"/>
    </location>
    <ligand>
        <name>Na(+)</name>
        <dbReference type="ChEBI" id="CHEBI:29101"/>
        <label>1</label>
    </ligand>
</feature>
<feature type="transmembrane region" description="Helical" evidence="11">
    <location>
        <begin position="478"/>
        <end position="496"/>
    </location>
</feature>
<dbReference type="CDD" id="cd11496">
    <property type="entry name" value="SLC6sbd-TauT-like"/>
    <property type="match status" value="1"/>
</dbReference>
<gene>
    <name evidence="12" type="ORF">RUM43_011921</name>
</gene>
<dbReference type="PROSITE" id="PS00610">
    <property type="entry name" value="NA_NEUROTRAN_SYMP_1"/>
    <property type="match status" value="1"/>
</dbReference>
<dbReference type="SUPFAM" id="SSF161070">
    <property type="entry name" value="SNF-like"/>
    <property type="match status" value="2"/>
</dbReference>
<feature type="binding site" evidence="8">
    <location>
        <position position="47"/>
    </location>
    <ligand>
        <name>Na(+)</name>
        <dbReference type="ChEBI" id="CHEBI:29101"/>
        <label>1</label>
    </ligand>
</feature>
<feature type="transmembrane region" description="Helical" evidence="11">
    <location>
        <begin position="293"/>
        <end position="310"/>
    </location>
</feature>
<feature type="transmembrane region" description="Helical" evidence="11">
    <location>
        <begin position="508"/>
        <end position="533"/>
    </location>
</feature>
<protein>
    <recommendedName>
        <fullName evidence="10">Transporter</fullName>
    </recommendedName>
</protein>
<evidence type="ECO:0000256" key="2">
    <source>
        <dbReference type="ARBA" id="ARBA00006459"/>
    </source>
</evidence>
<keyword evidence="5 10" id="KW-0769">Symport</keyword>
<keyword evidence="3 10" id="KW-0813">Transport</keyword>
<keyword evidence="8" id="KW-0915">Sodium</keyword>
<evidence type="ECO:0000256" key="6">
    <source>
        <dbReference type="ARBA" id="ARBA00022989"/>
    </source>
</evidence>
<feature type="transmembrane region" description="Helical" evidence="11">
    <location>
        <begin position="65"/>
        <end position="85"/>
    </location>
</feature>
<organism evidence="12 13">
    <name type="scientific">Polyplax serrata</name>
    <name type="common">Common mouse louse</name>
    <dbReference type="NCBI Taxonomy" id="468196"/>
    <lineage>
        <taxon>Eukaryota</taxon>
        <taxon>Metazoa</taxon>
        <taxon>Ecdysozoa</taxon>
        <taxon>Arthropoda</taxon>
        <taxon>Hexapoda</taxon>
        <taxon>Insecta</taxon>
        <taxon>Pterygota</taxon>
        <taxon>Neoptera</taxon>
        <taxon>Paraneoptera</taxon>
        <taxon>Psocodea</taxon>
        <taxon>Troctomorpha</taxon>
        <taxon>Phthiraptera</taxon>
        <taxon>Anoplura</taxon>
        <taxon>Polyplacidae</taxon>
        <taxon>Polyplax</taxon>
    </lineage>
</organism>
<evidence type="ECO:0000313" key="13">
    <source>
        <dbReference type="Proteomes" id="UP001372834"/>
    </source>
</evidence>
<dbReference type="InterPro" id="IPR000175">
    <property type="entry name" value="Na/ntran_symport"/>
</dbReference>
<comment type="subcellular location">
    <subcellularLocation>
        <location evidence="1">Membrane</location>
        <topology evidence="1">Multi-pass membrane protein</topology>
    </subcellularLocation>
</comment>
<feature type="transmembrane region" description="Helical" evidence="11">
    <location>
        <begin position="264"/>
        <end position="284"/>
    </location>
</feature>
<feature type="transmembrane region" description="Helical" evidence="11">
    <location>
        <begin position="35"/>
        <end position="53"/>
    </location>
</feature>
<keyword evidence="9" id="KW-1015">Disulfide bond</keyword>
<dbReference type="PROSITE" id="PS50267">
    <property type="entry name" value="NA_NEUROTRAN_SYMP_3"/>
    <property type="match status" value="1"/>
</dbReference>
<dbReference type="PANTHER" id="PTHR11616:SF325">
    <property type="entry name" value="TRANSPORTER"/>
    <property type="match status" value="1"/>
</dbReference>
<evidence type="ECO:0000256" key="1">
    <source>
        <dbReference type="ARBA" id="ARBA00004141"/>
    </source>
</evidence>
<feature type="disulfide bond" evidence="9">
    <location>
        <begin position="207"/>
        <end position="216"/>
    </location>
</feature>
<dbReference type="GO" id="GO:0046872">
    <property type="term" value="F:metal ion binding"/>
    <property type="evidence" value="ECO:0007669"/>
    <property type="project" value="UniProtKB-KW"/>
</dbReference>
<dbReference type="Pfam" id="PF00209">
    <property type="entry name" value="SNF"/>
    <property type="match status" value="2"/>
</dbReference>
<feature type="transmembrane region" description="Helical" evidence="11">
    <location>
        <begin position="437"/>
        <end position="466"/>
    </location>
</feature>
<evidence type="ECO:0000256" key="4">
    <source>
        <dbReference type="ARBA" id="ARBA00022692"/>
    </source>
</evidence>
<dbReference type="GO" id="GO:0005332">
    <property type="term" value="F:gamma-aminobutyric acid:sodium:chloride symporter activity"/>
    <property type="evidence" value="ECO:0007669"/>
    <property type="project" value="TreeGrafter"/>
</dbReference>
<dbReference type="Proteomes" id="UP001372834">
    <property type="component" value="Unassembled WGS sequence"/>
</dbReference>
<evidence type="ECO:0000256" key="3">
    <source>
        <dbReference type="ARBA" id="ARBA00022448"/>
    </source>
</evidence>
<evidence type="ECO:0000256" key="5">
    <source>
        <dbReference type="ARBA" id="ARBA00022847"/>
    </source>
</evidence>